<sequence length="169" mass="18628">EHHWRSSQYSTEIIRCNNNVACQPSQENLQKLAQGQFEQDLQCADGYTGPICGSCLRDDYGSPNMGLCYKCPSVIWNIIYWAFTGSFEFILCCLAIVTTLESTSVNGISTARPVHTQLIKVGESAPSSSVHVGDPRTGGFFVFDVAISYQHLDSSHNLNSSVPGNWLED</sequence>
<comment type="caution">
    <text evidence="1">The sequence shown here is derived from an EMBL/GenBank/DDBJ whole genome shotgun (WGS) entry which is preliminary data.</text>
</comment>
<evidence type="ECO:0000313" key="1">
    <source>
        <dbReference type="EMBL" id="KAK3254146.1"/>
    </source>
</evidence>
<dbReference type="AlphaFoldDB" id="A0AAE0CFJ0"/>
<keyword evidence="2" id="KW-1185">Reference proteome</keyword>
<reference evidence="1 2" key="1">
    <citation type="journal article" date="2015" name="Genome Biol. Evol.">
        <title>Comparative Genomics of a Bacterivorous Green Alga Reveals Evolutionary Causalities and Consequences of Phago-Mixotrophic Mode of Nutrition.</title>
        <authorList>
            <person name="Burns J.A."/>
            <person name="Paasch A."/>
            <person name="Narechania A."/>
            <person name="Kim E."/>
        </authorList>
    </citation>
    <scope>NUCLEOTIDE SEQUENCE [LARGE SCALE GENOMIC DNA]</scope>
    <source>
        <strain evidence="1 2">PLY_AMNH</strain>
    </source>
</reference>
<evidence type="ECO:0000313" key="2">
    <source>
        <dbReference type="Proteomes" id="UP001190700"/>
    </source>
</evidence>
<dbReference type="Proteomes" id="UP001190700">
    <property type="component" value="Unassembled WGS sequence"/>
</dbReference>
<proteinExistence type="predicted"/>
<dbReference type="EMBL" id="LGRX02024075">
    <property type="protein sequence ID" value="KAK3254146.1"/>
    <property type="molecule type" value="Genomic_DNA"/>
</dbReference>
<gene>
    <name evidence="1" type="ORF">CYMTET_36633</name>
</gene>
<accession>A0AAE0CFJ0</accession>
<name>A0AAE0CFJ0_9CHLO</name>
<dbReference type="PANTHER" id="PTHR11319">
    <property type="entry name" value="G PROTEIN-COUPLED RECEPTOR-RELATED"/>
    <property type="match status" value="1"/>
</dbReference>
<organism evidence="1 2">
    <name type="scientific">Cymbomonas tetramitiformis</name>
    <dbReference type="NCBI Taxonomy" id="36881"/>
    <lineage>
        <taxon>Eukaryota</taxon>
        <taxon>Viridiplantae</taxon>
        <taxon>Chlorophyta</taxon>
        <taxon>Pyramimonadophyceae</taxon>
        <taxon>Pyramimonadales</taxon>
        <taxon>Pyramimonadaceae</taxon>
        <taxon>Cymbomonas</taxon>
    </lineage>
</organism>
<protein>
    <submittedName>
        <fullName evidence="1">Uncharacterized protein</fullName>
    </submittedName>
</protein>
<feature type="non-terminal residue" evidence="1">
    <location>
        <position position="1"/>
    </location>
</feature>
<dbReference type="PANTHER" id="PTHR11319:SF35">
    <property type="entry name" value="OUTER MEMBRANE PROTEIN PMPC-RELATED"/>
    <property type="match status" value="1"/>
</dbReference>